<evidence type="ECO:0000313" key="2">
    <source>
        <dbReference type="Proteomes" id="UP001260980"/>
    </source>
</evidence>
<sequence>MEQRFSSKLKGDISVNCHLIHDLLEITAGFPVNIELAKRSKCLTSKRFIEGVALAIH</sequence>
<name>A0ABU3R8P1_9BACL</name>
<dbReference type="EMBL" id="JAWCUD010000001">
    <property type="protein sequence ID" value="MDU0200644.1"/>
    <property type="molecule type" value="Genomic_DNA"/>
</dbReference>
<dbReference type="RefSeq" id="WP_315950080.1">
    <property type="nucleotide sequence ID" value="NZ_JAWCUD010000001.1"/>
</dbReference>
<accession>A0ABU3R8P1</accession>
<keyword evidence="2" id="KW-1185">Reference proteome</keyword>
<evidence type="ECO:0000313" key="1">
    <source>
        <dbReference type="EMBL" id="MDU0200644.1"/>
    </source>
</evidence>
<comment type="caution">
    <text evidence="1">The sequence shown here is derived from an EMBL/GenBank/DDBJ whole genome shotgun (WGS) entry which is preliminary data.</text>
</comment>
<reference evidence="1 2" key="1">
    <citation type="submission" date="2023-10" db="EMBL/GenBank/DDBJ databases">
        <title>Paenibacillus strain PFR10 Genome sequencing and assembly.</title>
        <authorList>
            <person name="Kim I."/>
        </authorList>
    </citation>
    <scope>NUCLEOTIDE SEQUENCE [LARGE SCALE GENOMIC DNA]</scope>
    <source>
        <strain evidence="1 2">PFR10</strain>
    </source>
</reference>
<evidence type="ECO:0008006" key="3">
    <source>
        <dbReference type="Google" id="ProtNLM"/>
    </source>
</evidence>
<organism evidence="1 2">
    <name type="scientific">Paenibacillus violae</name>
    <dbReference type="NCBI Taxonomy" id="3077234"/>
    <lineage>
        <taxon>Bacteria</taxon>
        <taxon>Bacillati</taxon>
        <taxon>Bacillota</taxon>
        <taxon>Bacilli</taxon>
        <taxon>Bacillales</taxon>
        <taxon>Paenibacillaceae</taxon>
        <taxon>Paenibacillus</taxon>
    </lineage>
</organism>
<dbReference type="Proteomes" id="UP001260980">
    <property type="component" value="Unassembled WGS sequence"/>
</dbReference>
<proteinExistence type="predicted"/>
<gene>
    <name evidence="1" type="ORF">RQP52_06045</name>
</gene>
<protein>
    <recommendedName>
        <fullName evidence="3">Transposase</fullName>
    </recommendedName>
</protein>